<keyword evidence="4 6" id="KW-0862">Zinc</keyword>
<evidence type="ECO:0000256" key="1">
    <source>
        <dbReference type="ARBA" id="ARBA00022670"/>
    </source>
</evidence>
<comment type="caution">
    <text evidence="6">Lacks conserved residue(s) required for the propagation of feature annotation.</text>
</comment>
<dbReference type="Pfam" id="PF01400">
    <property type="entry name" value="Astacin"/>
    <property type="match status" value="1"/>
</dbReference>
<gene>
    <name evidence="9" type="ORF">DPMN_153643</name>
</gene>
<keyword evidence="3 6" id="KW-0378">Hydrolase</keyword>
<dbReference type="InterPro" id="IPR001506">
    <property type="entry name" value="Peptidase_M12A"/>
</dbReference>
<protein>
    <recommendedName>
        <fullName evidence="7">Metalloendopeptidase</fullName>
        <ecNumber evidence="7">3.4.24.-</ecNumber>
    </recommendedName>
</protein>
<dbReference type="Proteomes" id="UP000828390">
    <property type="component" value="Unassembled WGS sequence"/>
</dbReference>
<dbReference type="GO" id="GO:0006508">
    <property type="term" value="P:proteolysis"/>
    <property type="evidence" value="ECO:0007669"/>
    <property type="project" value="UniProtKB-KW"/>
</dbReference>
<reference evidence="9" key="2">
    <citation type="submission" date="2020-11" db="EMBL/GenBank/DDBJ databases">
        <authorList>
            <person name="McCartney M.A."/>
            <person name="Auch B."/>
            <person name="Kono T."/>
            <person name="Mallez S."/>
            <person name="Becker A."/>
            <person name="Gohl D.M."/>
            <person name="Silverstein K.A.T."/>
            <person name="Koren S."/>
            <person name="Bechman K.B."/>
            <person name="Herman A."/>
            <person name="Abrahante J.E."/>
            <person name="Garbe J."/>
        </authorList>
    </citation>
    <scope>NUCLEOTIDE SEQUENCE</scope>
    <source>
        <strain evidence="9">Duluth1</strain>
        <tissue evidence="9">Whole animal</tissue>
    </source>
</reference>
<organism evidence="9 10">
    <name type="scientific">Dreissena polymorpha</name>
    <name type="common">Zebra mussel</name>
    <name type="synonym">Mytilus polymorpha</name>
    <dbReference type="NCBI Taxonomy" id="45954"/>
    <lineage>
        <taxon>Eukaryota</taxon>
        <taxon>Metazoa</taxon>
        <taxon>Spiralia</taxon>
        <taxon>Lophotrochozoa</taxon>
        <taxon>Mollusca</taxon>
        <taxon>Bivalvia</taxon>
        <taxon>Autobranchia</taxon>
        <taxon>Heteroconchia</taxon>
        <taxon>Euheterodonta</taxon>
        <taxon>Imparidentia</taxon>
        <taxon>Neoheterodontei</taxon>
        <taxon>Myida</taxon>
        <taxon>Dreissenoidea</taxon>
        <taxon>Dreissenidae</taxon>
        <taxon>Dreissena</taxon>
    </lineage>
</organism>
<comment type="cofactor">
    <cofactor evidence="6 7">
        <name>Zn(2+)</name>
        <dbReference type="ChEBI" id="CHEBI:29105"/>
    </cofactor>
    <text evidence="6 7">Binds 1 zinc ion per subunit.</text>
</comment>
<keyword evidence="1 6" id="KW-0645">Protease</keyword>
<evidence type="ECO:0000256" key="5">
    <source>
        <dbReference type="ARBA" id="ARBA00023049"/>
    </source>
</evidence>
<accession>A0A9D4FJJ0</accession>
<keyword evidence="2 6" id="KW-0479">Metal-binding</keyword>
<feature type="domain" description="Peptidase M12A" evidence="8">
    <location>
        <begin position="1"/>
        <end position="111"/>
    </location>
</feature>
<keyword evidence="10" id="KW-1185">Reference proteome</keyword>
<feature type="binding site" evidence="6">
    <location>
        <position position="6"/>
    </location>
    <ligand>
        <name>Zn(2+)</name>
        <dbReference type="ChEBI" id="CHEBI:29105"/>
        <note>catalytic</note>
    </ligand>
</feature>
<evidence type="ECO:0000259" key="8">
    <source>
        <dbReference type="PROSITE" id="PS51864"/>
    </source>
</evidence>
<proteinExistence type="predicted"/>
<sequence>SLSILHELGHAIGLYHEHSRPDRDKFVFVHYNNITKNMSHEFDKIDPREYVNFNKPYDYRSIMHYSKRAFAANPNGITLETIDEDYADIIGKATVLSFYDVMLVNAMYNCSEDCTNKTCPDKGFLTESCDCYCPSILQMKHGQNVQALNLNDHKTSREINGPVARGLLKALLETRNLNLVP</sequence>
<evidence type="ECO:0000256" key="6">
    <source>
        <dbReference type="PROSITE-ProRule" id="PRU01211"/>
    </source>
</evidence>
<feature type="non-terminal residue" evidence="9">
    <location>
        <position position="1"/>
    </location>
</feature>
<keyword evidence="5 6" id="KW-0482">Metalloprotease</keyword>
<dbReference type="GO" id="GO:0004222">
    <property type="term" value="F:metalloendopeptidase activity"/>
    <property type="evidence" value="ECO:0007669"/>
    <property type="project" value="UniProtKB-UniRule"/>
</dbReference>
<dbReference type="InterPro" id="IPR024079">
    <property type="entry name" value="MetalloPept_cat_dom_sf"/>
</dbReference>
<dbReference type="PROSITE" id="PS51864">
    <property type="entry name" value="ASTACIN"/>
    <property type="match status" value="1"/>
</dbReference>
<dbReference type="Gene3D" id="3.40.390.10">
    <property type="entry name" value="Collagenase (Catalytic Domain)"/>
    <property type="match status" value="1"/>
</dbReference>
<evidence type="ECO:0000256" key="2">
    <source>
        <dbReference type="ARBA" id="ARBA00022723"/>
    </source>
</evidence>
<comment type="caution">
    <text evidence="9">The sequence shown here is derived from an EMBL/GenBank/DDBJ whole genome shotgun (WGS) entry which is preliminary data.</text>
</comment>
<dbReference type="GO" id="GO:0008270">
    <property type="term" value="F:zinc ion binding"/>
    <property type="evidence" value="ECO:0007669"/>
    <property type="project" value="UniProtKB-UniRule"/>
</dbReference>
<evidence type="ECO:0000256" key="4">
    <source>
        <dbReference type="ARBA" id="ARBA00022833"/>
    </source>
</evidence>
<dbReference type="AlphaFoldDB" id="A0A9D4FJJ0"/>
<dbReference type="EMBL" id="JAIWYP010000007">
    <property type="protein sequence ID" value="KAH3800018.1"/>
    <property type="molecule type" value="Genomic_DNA"/>
</dbReference>
<feature type="active site" evidence="6">
    <location>
        <position position="7"/>
    </location>
</feature>
<name>A0A9D4FJJ0_DREPO</name>
<evidence type="ECO:0000256" key="7">
    <source>
        <dbReference type="RuleBase" id="RU361183"/>
    </source>
</evidence>
<feature type="non-terminal residue" evidence="9">
    <location>
        <position position="181"/>
    </location>
</feature>
<evidence type="ECO:0000313" key="10">
    <source>
        <dbReference type="Proteomes" id="UP000828390"/>
    </source>
</evidence>
<dbReference type="EC" id="3.4.24.-" evidence="7"/>
<feature type="binding site" evidence="6">
    <location>
        <position position="16"/>
    </location>
    <ligand>
        <name>Zn(2+)</name>
        <dbReference type="ChEBI" id="CHEBI:29105"/>
        <note>catalytic</note>
    </ligand>
</feature>
<feature type="binding site" evidence="6">
    <location>
        <position position="10"/>
    </location>
    <ligand>
        <name>Zn(2+)</name>
        <dbReference type="ChEBI" id="CHEBI:29105"/>
        <note>catalytic</note>
    </ligand>
</feature>
<dbReference type="PRINTS" id="PR00480">
    <property type="entry name" value="ASTACIN"/>
</dbReference>
<evidence type="ECO:0000313" key="9">
    <source>
        <dbReference type="EMBL" id="KAH3800018.1"/>
    </source>
</evidence>
<evidence type="ECO:0000256" key="3">
    <source>
        <dbReference type="ARBA" id="ARBA00022801"/>
    </source>
</evidence>
<reference evidence="9" key="1">
    <citation type="journal article" date="2019" name="bioRxiv">
        <title>The Genome of the Zebra Mussel, Dreissena polymorpha: A Resource for Invasive Species Research.</title>
        <authorList>
            <person name="McCartney M.A."/>
            <person name="Auch B."/>
            <person name="Kono T."/>
            <person name="Mallez S."/>
            <person name="Zhang Y."/>
            <person name="Obille A."/>
            <person name="Becker A."/>
            <person name="Abrahante J.E."/>
            <person name="Garbe J."/>
            <person name="Badalamenti J.P."/>
            <person name="Herman A."/>
            <person name="Mangelson H."/>
            <person name="Liachko I."/>
            <person name="Sullivan S."/>
            <person name="Sone E.D."/>
            <person name="Koren S."/>
            <person name="Silverstein K.A.T."/>
            <person name="Beckman K.B."/>
            <person name="Gohl D.M."/>
        </authorList>
    </citation>
    <scope>NUCLEOTIDE SEQUENCE</scope>
    <source>
        <strain evidence="9">Duluth1</strain>
        <tissue evidence="9">Whole animal</tissue>
    </source>
</reference>
<dbReference type="PANTHER" id="PTHR10127">
    <property type="entry name" value="DISCOIDIN, CUB, EGF, LAMININ , AND ZINC METALLOPROTEASE DOMAIN CONTAINING"/>
    <property type="match status" value="1"/>
</dbReference>
<dbReference type="SUPFAM" id="SSF55486">
    <property type="entry name" value="Metalloproteases ('zincins'), catalytic domain"/>
    <property type="match status" value="1"/>
</dbReference>
<dbReference type="PANTHER" id="PTHR10127:SF780">
    <property type="entry name" value="METALLOENDOPEPTIDASE"/>
    <property type="match status" value="1"/>
</dbReference>